<reference evidence="2 3" key="1">
    <citation type="submission" date="2017-06" db="EMBL/GenBank/DDBJ databases">
        <title>Comparative genomic analysis of Ambrosia Fusariam Clade fungi.</title>
        <authorList>
            <person name="Stajich J.E."/>
            <person name="Carrillo J."/>
            <person name="Kijimoto T."/>
            <person name="Eskalen A."/>
            <person name="O'Donnell K."/>
            <person name="Kasson M."/>
        </authorList>
    </citation>
    <scope>NUCLEOTIDE SEQUENCE [LARGE SCALE GENOMIC DNA]</scope>
    <source>
        <strain evidence="2">UCR3666</strain>
    </source>
</reference>
<accession>A0A3M2RNL6</accession>
<gene>
    <name evidence="2" type="ORF">CDV36_013520</name>
</gene>
<dbReference type="EMBL" id="NKUJ01000380">
    <property type="protein sequence ID" value="RMJ06891.1"/>
    <property type="molecule type" value="Genomic_DNA"/>
</dbReference>
<evidence type="ECO:0000313" key="2">
    <source>
        <dbReference type="EMBL" id="RMJ06891.1"/>
    </source>
</evidence>
<keyword evidence="3" id="KW-1185">Reference proteome</keyword>
<evidence type="ECO:0000313" key="3">
    <source>
        <dbReference type="Proteomes" id="UP000277212"/>
    </source>
</evidence>
<sequence length="66" mass="7264">MSEKREKGCSHPVADSNCRTVSWHGPRPLQAPTPDTFRALQNQKSGRITPEIWGTGGINLISEGDF</sequence>
<protein>
    <submittedName>
        <fullName evidence="2">Uncharacterized protein</fullName>
    </submittedName>
</protein>
<comment type="caution">
    <text evidence="2">The sequence shown here is derived from an EMBL/GenBank/DDBJ whole genome shotgun (WGS) entry which is preliminary data.</text>
</comment>
<feature type="region of interest" description="Disordered" evidence="1">
    <location>
        <begin position="1"/>
        <end position="33"/>
    </location>
</feature>
<dbReference type="AlphaFoldDB" id="A0A3M2RNL6"/>
<name>A0A3M2RNL6_9HYPO</name>
<organism evidence="2 3">
    <name type="scientific">Fusarium kuroshium</name>
    <dbReference type="NCBI Taxonomy" id="2010991"/>
    <lineage>
        <taxon>Eukaryota</taxon>
        <taxon>Fungi</taxon>
        <taxon>Dikarya</taxon>
        <taxon>Ascomycota</taxon>
        <taxon>Pezizomycotina</taxon>
        <taxon>Sordariomycetes</taxon>
        <taxon>Hypocreomycetidae</taxon>
        <taxon>Hypocreales</taxon>
        <taxon>Nectriaceae</taxon>
        <taxon>Fusarium</taxon>
        <taxon>Fusarium solani species complex</taxon>
    </lineage>
</organism>
<dbReference type="Proteomes" id="UP000277212">
    <property type="component" value="Unassembled WGS sequence"/>
</dbReference>
<proteinExistence type="predicted"/>
<evidence type="ECO:0000256" key="1">
    <source>
        <dbReference type="SAM" id="MobiDB-lite"/>
    </source>
</evidence>